<dbReference type="PANTHER" id="PTHR42973">
    <property type="entry name" value="BINDING OXIDOREDUCTASE, PUTATIVE (AFU_ORTHOLOGUE AFUA_1G17690)-RELATED"/>
    <property type="match status" value="1"/>
</dbReference>
<dbReference type="GO" id="GO:0071949">
    <property type="term" value="F:FAD binding"/>
    <property type="evidence" value="ECO:0007669"/>
    <property type="project" value="InterPro"/>
</dbReference>
<name>A0AAN6VHA5_9PEZI</name>
<comment type="cofactor">
    <cofactor evidence="1">
        <name>FAD</name>
        <dbReference type="ChEBI" id="CHEBI:57692"/>
    </cofactor>
</comment>
<keyword evidence="6" id="KW-0732">Signal</keyword>
<evidence type="ECO:0000256" key="2">
    <source>
        <dbReference type="ARBA" id="ARBA00005466"/>
    </source>
</evidence>
<comment type="similarity">
    <text evidence="2">Belongs to the oxygen-dependent FAD-linked oxidoreductase family.</text>
</comment>
<protein>
    <submittedName>
        <fullName evidence="8">6-hydroxy-D-nicotine oxidase</fullName>
    </submittedName>
</protein>
<evidence type="ECO:0000256" key="6">
    <source>
        <dbReference type="SAM" id="SignalP"/>
    </source>
</evidence>
<proteinExistence type="inferred from homology"/>
<dbReference type="SUPFAM" id="SSF56176">
    <property type="entry name" value="FAD-binding/transporter-associated domain-like"/>
    <property type="match status" value="1"/>
</dbReference>
<dbReference type="Gene3D" id="3.40.462.20">
    <property type="match status" value="1"/>
</dbReference>
<evidence type="ECO:0000256" key="1">
    <source>
        <dbReference type="ARBA" id="ARBA00001974"/>
    </source>
</evidence>
<dbReference type="InterPro" id="IPR036318">
    <property type="entry name" value="FAD-bd_PCMH-like_sf"/>
</dbReference>
<feature type="domain" description="FAD-binding PCMH-type" evidence="7">
    <location>
        <begin position="81"/>
        <end position="255"/>
    </location>
</feature>
<evidence type="ECO:0000259" key="7">
    <source>
        <dbReference type="PROSITE" id="PS51387"/>
    </source>
</evidence>
<dbReference type="GO" id="GO:0016491">
    <property type="term" value="F:oxidoreductase activity"/>
    <property type="evidence" value="ECO:0007669"/>
    <property type="project" value="UniProtKB-KW"/>
</dbReference>
<feature type="signal peptide" evidence="6">
    <location>
        <begin position="1"/>
        <end position="27"/>
    </location>
</feature>
<accession>A0AAN6VHA5</accession>
<organism evidence="8 9">
    <name type="scientific">Chaetomidium leptoderma</name>
    <dbReference type="NCBI Taxonomy" id="669021"/>
    <lineage>
        <taxon>Eukaryota</taxon>
        <taxon>Fungi</taxon>
        <taxon>Dikarya</taxon>
        <taxon>Ascomycota</taxon>
        <taxon>Pezizomycotina</taxon>
        <taxon>Sordariomycetes</taxon>
        <taxon>Sordariomycetidae</taxon>
        <taxon>Sordariales</taxon>
        <taxon>Chaetomiaceae</taxon>
        <taxon>Chaetomidium</taxon>
    </lineage>
</organism>
<keyword evidence="9" id="KW-1185">Reference proteome</keyword>
<evidence type="ECO:0000256" key="5">
    <source>
        <dbReference type="ARBA" id="ARBA00023002"/>
    </source>
</evidence>
<dbReference type="Pfam" id="PF01565">
    <property type="entry name" value="FAD_binding_4"/>
    <property type="match status" value="1"/>
</dbReference>
<dbReference type="AlphaFoldDB" id="A0AAN6VHA5"/>
<dbReference type="EMBL" id="MU857010">
    <property type="protein sequence ID" value="KAK4151547.1"/>
    <property type="molecule type" value="Genomic_DNA"/>
</dbReference>
<reference evidence="8" key="2">
    <citation type="submission" date="2023-05" db="EMBL/GenBank/DDBJ databases">
        <authorList>
            <consortium name="Lawrence Berkeley National Laboratory"/>
            <person name="Steindorff A."/>
            <person name="Hensen N."/>
            <person name="Bonometti L."/>
            <person name="Westerberg I."/>
            <person name="Brannstrom I.O."/>
            <person name="Guillou S."/>
            <person name="Cros-Aarteil S."/>
            <person name="Calhoun S."/>
            <person name="Haridas S."/>
            <person name="Kuo A."/>
            <person name="Mondo S."/>
            <person name="Pangilinan J."/>
            <person name="Riley R."/>
            <person name="Labutti K."/>
            <person name="Andreopoulos B."/>
            <person name="Lipzen A."/>
            <person name="Chen C."/>
            <person name="Yanf M."/>
            <person name="Daum C."/>
            <person name="Ng V."/>
            <person name="Clum A."/>
            <person name="Ohm R."/>
            <person name="Martin F."/>
            <person name="Silar P."/>
            <person name="Natvig D."/>
            <person name="Lalanne C."/>
            <person name="Gautier V."/>
            <person name="Ament-Velasquez S.L."/>
            <person name="Kruys A."/>
            <person name="Hutchinson M.I."/>
            <person name="Powell A.J."/>
            <person name="Barry K."/>
            <person name="Miller A.N."/>
            <person name="Grigoriev I.V."/>
            <person name="Debuchy R."/>
            <person name="Gladieux P."/>
            <person name="Thoren M.H."/>
            <person name="Johannesson H."/>
        </authorList>
    </citation>
    <scope>NUCLEOTIDE SEQUENCE</scope>
    <source>
        <strain evidence="8">CBS 538.74</strain>
    </source>
</reference>
<reference evidence="8" key="1">
    <citation type="journal article" date="2023" name="Mol. Phylogenet. Evol.">
        <title>Genome-scale phylogeny and comparative genomics of the fungal order Sordariales.</title>
        <authorList>
            <person name="Hensen N."/>
            <person name="Bonometti L."/>
            <person name="Westerberg I."/>
            <person name="Brannstrom I.O."/>
            <person name="Guillou S."/>
            <person name="Cros-Aarteil S."/>
            <person name="Calhoun S."/>
            <person name="Haridas S."/>
            <person name="Kuo A."/>
            <person name="Mondo S."/>
            <person name="Pangilinan J."/>
            <person name="Riley R."/>
            <person name="LaButti K."/>
            <person name="Andreopoulos B."/>
            <person name="Lipzen A."/>
            <person name="Chen C."/>
            <person name="Yan M."/>
            <person name="Daum C."/>
            <person name="Ng V."/>
            <person name="Clum A."/>
            <person name="Steindorff A."/>
            <person name="Ohm R.A."/>
            <person name="Martin F."/>
            <person name="Silar P."/>
            <person name="Natvig D.O."/>
            <person name="Lalanne C."/>
            <person name="Gautier V."/>
            <person name="Ament-Velasquez S.L."/>
            <person name="Kruys A."/>
            <person name="Hutchinson M.I."/>
            <person name="Powell A.J."/>
            <person name="Barry K."/>
            <person name="Miller A.N."/>
            <person name="Grigoriev I.V."/>
            <person name="Debuchy R."/>
            <person name="Gladieux P."/>
            <person name="Hiltunen Thoren M."/>
            <person name="Johannesson H."/>
        </authorList>
    </citation>
    <scope>NUCLEOTIDE SEQUENCE</scope>
    <source>
        <strain evidence="8">CBS 538.74</strain>
    </source>
</reference>
<dbReference type="InterPro" id="IPR006094">
    <property type="entry name" value="Oxid_FAD_bind_N"/>
</dbReference>
<sequence length="515" mass="56289">MWNFNPPPRAGGLLIAILIAVTSLAIAAFSSSSNTPHNHNPNHTHSLLTPLLSTTAQILLPNTPEFNLLLAHRWSSNPLNTPPKPSLIVIPTTESDVAQTIRHANAHNLPFLATTGGHGTTTRLSTFPRNDGGVLIYLRNLTKFELAPDGQTAVLGGGLLTGEVVRALWRAGKQTTTGICSCVSFVGPALGGGHGFLQGRFGLVADQVLGGRVVLGDGEVVDLLDTDREDLFWGLRGAGHNFGVVSQLTVRVYDVVEEKREWAYEVFTFTGERLEEVYKVAEGIVETQTADMMHWSVWAMDVDVDPDKPVILFTVVYNGPMADCQKYTHALHAASPAAYLSGVTEYPNLPMLLGADVDGPNCKPTGTAMVRAADVVDYDIDALRNWYDIFSDTVATEKGLAKSICLLEGYSVQAVQAVPAASTAFPHRRQRLLLAPFIQYDVGNSTLDAIAERWGDAMETAAFGGSERRTYVNYAHGHESLQALYGYEPWRLQKLQALKRKYDPENRFRFYAPIV</sequence>
<dbReference type="PROSITE" id="PS51387">
    <property type="entry name" value="FAD_PCMH"/>
    <property type="match status" value="1"/>
</dbReference>
<evidence type="ECO:0000256" key="4">
    <source>
        <dbReference type="ARBA" id="ARBA00022827"/>
    </source>
</evidence>
<dbReference type="Proteomes" id="UP001302745">
    <property type="component" value="Unassembled WGS sequence"/>
</dbReference>
<comment type="caution">
    <text evidence="8">The sequence shown here is derived from an EMBL/GenBank/DDBJ whole genome shotgun (WGS) entry which is preliminary data.</text>
</comment>
<dbReference type="InterPro" id="IPR016169">
    <property type="entry name" value="FAD-bd_PCMH_sub2"/>
</dbReference>
<dbReference type="InterPro" id="IPR012951">
    <property type="entry name" value="BBE"/>
</dbReference>
<dbReference type="Gene3D" id="3.30.465.10">
    <property type="match status" value="1"/>
</dbReference>
<feature type="chain" id="PRO_5042850940" evidence="6">
    <location>
        <begin position="28"/>
        <end position="515"/>
    </location>
</feature>
<keyword evidence="3" id="KW-0285">Flavoprotein</keyword>
<dbReference type="InterPro" id="IPR016166">
    <property type="entry name" value="FAD-bd_PCMH"/>
</dbReference>
<evidence type="ECO:0000313" key="8">
    <source>
        <dbReference type="EMBL" id="KAK4151547.1"/>
    </source>
</evidence>
<dbReference type="Pfam" id="PF08031">
    <property type="entry name" value="BBE"/>
    <property type="match status" value="1"/>
</dbReference>
<keyword evidence="5" id="KW-0560">Oxidoreductase</keyword>
<evidence type="ECO:0000313" key="9">
    <source>
        <dbReference type="Proteomes" id="UP001302745"/>
    </source>
</evidence>
<keyword evidence="4" id="KW-0274">FAD</keyword>
<dbReference type="InterPro" id="IPR050416">
    <property type="entry name" value="FAD-linked_Oxidoreductase"/>
</dbReference>
<evidence type="ECO:0000256" key="3">
    <source>
        <dbReference type="ARBA" id="ARBA00022630"/>
    </source>
</evidence>
<dbReference type="PANTHER" id="PTHR42973:SF9">
    <property type="entry name" value="FAD-BINDING PCMH-TYPE DOMAIN-CONTAINING PROTEIN-RELATED"/>
    <property type="match status" value="1"/>
</dbReference>
<gene>
    <name evidence="8" type="ORF">C8A00DRAFT_35798</name>
</gene>